<keyword evidence="1" id="KW-0732">Signal</keyword>
<proteinExistence type="predicted"/>
<dbReference type="WBParaSite" id="ECPE_0001047501-mRNA-1">
    <property type="protein sequence ID" value="ECPE_0001047501-mRNA-1"/>
    <property type="gene ID" value="ECPE_0001047501"/>
</dbReference>
<dbReference type="InterPro" id="IPR056191">
    <property type="entry name" value="NOMO_12th"/>
</dbReference>
<accession>A0A183AU08</accession>
<evidence type="ECO:0000256" key="1">
    <source>
        <dbReference type="SAM" id="SignalP"/>
    </source>
</evidence>
<sequence length="179" mass="20068">LIGFYFLPVGCVYAITVPTARATTETVNSGSVAPKDPEEIRKSVVDRAVPAVQYIQMPRYDTAGLTFFAIRPVDTSDEYLSTLRLAVFPLHRRDQIVLTHDFSVDSMLFLLTGPKLASIVGHEYILRLESALDPKFYTDMATQDLTVQLRPGVNEHFQFSFHPKMRSVYPESVSACLPP</sequence>
<feature type="chain" id="PRO_5008145955" evidence="1">
    <location>
        <begin position="23"/>
        <end position="179"/>
    </location>
</feature>
<name>A0A183AU08_9TREM</name>
<feature type="domain" description="NOMO C-terminal transthyretin-like" evidence="2">
    <location>
        <begin position="73"/>
        <end position="163"/>
    </location>
</feature>
<evidence type="ECO:0000259" key="2">
    <source>
        <dbReference type="Pfam" id="PF23192"/>
    </source>
</evidence>
<protein>
    <submittedName>
        <fullName evidence="3">ER membrane protein complex subunit 1</fullName>
    </submittedName>
</protein>
<dbReference type="Pfam" id="PF23192">
    <property type="entry name" value="NOMO_12th"/>
    <property type="match status" value="1"/>
</dbReference>
<evidence type="ECO:0000313" key="3">
    <source>
        <dbReference type="WBParaSite" id="ECPE_0001047501-mRNA-1"/>
    </source>
</evidence>
<reference evidence="3" key="1">
    <citation type="submission" date="2016-06" db="UniProtKB">
        <authorList>
            <consortium name="WormBaseParasite"/>
        </authorList>
    </citation>
    <scope>IDENTIFICATION</scope>
</reference>
<dbReference type="AlphaFoldDB" id="A0A183AU08"/>
<feature type="signal peptide" evidence="1">
    <location>
        <begin position="1"/>
        <end position="22"/>
    </location>
</feature>
<organism evidence="3">
    <name type="scientific">Echinostoma caproni</name>
    <dbReference type="NCBI Taxonomy" id="27848"/>
    <lineage>
        <taxon>Eukaryota</taxon>
        <taxon>Metazoa</taxon>
        <taxon>Spiralia</taxon>
        <taxon>Lophotrochozoa</taxon>
        <taxon>Platyhelminthes</taxon>
        <taxon>Trematoda</taxon>
        <taxon>Digenea</taxon>
        <taxon>Plagiorchiida</taxon>
        <taxon>Echinostomata</taxon>
        <taxon>Echinostomatoidea</taxon>
        <taxon>Echinostomatidae</taxon>
        <taxon>Echinostoma</taxon>
    </lineage>
</organism>